<dbReference type="EMBL" id="JADEYS010000001">
    <property type="protein sequence ID" value="MBE9395773.1"/>
    <property type="molecule type" value="Genomic_DNA"/>
</dbReference>
<dbReference type="Proteomes" id="UP000640333">
    <property type="component" value="Unassembled WGS sequence"/>
</dbReference>
<dbReference type="Pfam" id="PF06258">
    <property type="entry name" value="Mito_fiss_Elm1"/>
    <property type="match status" value="1"/>
</dbReference>
<sequence>MTQIWIISDDKPGHLNQSLGLAEALQRLEPSMTVETKPVLSKSQAFKTLCFGVRDTQSDPLPDVIIGAGHRTHLTLLAYKRATGARAVLMMKPSLPTNWFDLCLIPRHDEPTPKPNIELTDGALNRMQPLATRSADAVQGMVLIGGPSKHFGWDDQSIIDQLAAIVGGDKPWLLTTSRRTPNSFLSQLRAADLPNLNIVPFEETGPGWLGEHLPNAEQCWVSGDSVSMVFEALTAGCAVGILDVPQQSSNRITRGLQLLIDDQKVTPFSRWQQSNALPSPDSPFNEAARCADLVRKRLLS</sequence>
<evidence type="ECO:0000313" key="1">
    <source>
        <dbReference type="EMBL" id="MBE9395773.1"/>
    </source>
</evidence>
<name>A0A8J7FGV4_9GAMM</name>
<evidence type="ECO:0000313" key="2">
    <source>
        <dbReference type="Proteomes" id="UP000640333"/>
    </source>
</evidence>
<organism evidence="1 2">
    <name type="scientific">Pontibacterium sinense</name>
    <dbReference type="NCBI Taxonomy" id="2781979"/>
    <lineage>
        <taxon>Bacteria</taxon>
        <taxon>Pseudomonadati</taxon>
        <taxon>Pseudomonadota</taxon>
        <taxon>Gammaproteobacteria</taxon>
        <taxon>Oceanospirillales</taxon>
        <taxon>Oceanospirillaceae</taxon>
        <taxon>Pontibacterium</taxon>
    </lineage>
</organism>
<protein>
    <submittedName>
        <fullName evidence="1">Mitochondrial fission ELM1 family protein</fullName>
    </submittedName>
</protein>
<dbReference type="InterPro" id="IPR009367">
    <property type="entry name" value="Elm1-like"/>
</dbReference>
<accession>A0A8J7FGV4</accession>
<reference evidence="1" key="1">
    <citation type="submission" date="2020-10" db="EMBL/GenBank/DDBJ databases">
        <title>Bacterium isolated from coastal waters sediment.</title>
        <authorList>
            <person name="Chen R.-J."/>
            <person name="Lu D.-C."/>
            <person name="Zhu K.-L."/>
            <person name="Du Z.-J."/>
        </authorList>
    </citation>
    <scope>NUCLEOTIDE SEQUENCE</scope>
    <source>
        <strain evidence="1">N1Y112</strain>
    </source>
</reference>
<gene>
    <name evidence="1" type="ORF">IOQ59_00720</name>
</gene>
<comment type="caution">
    <text evidence="1">The sequence shown here is derived from an EMBL/GenBank/DDBJ whole genome shotgun (WGS) entry which is preliminary data.</text>
</comment>
<dbReference type="AlphaFoldDB" id="A0A8J7FGV4"/>
<keyword evidence="2" id="KW-1185">Reference proteome</keyword>
<dbReference type="RefSeq" id="WP_193951331.1">
    <property type="nucleotide sequence ID" value="NZ_JADEYS010000001.1"/>
</dbReference>
<proteinExistence type="predicted"/>